<comment type="caution">
    <text evidence="1">The sequence shown here is derived from an EMBL/GenBank/DDBJ whole genome shotgun (WGS) entry which is preliminary data.</text>
</comment>
<organism evidence="1 2">
    <name type="scientific">Paenibacillus eucommiae</name>
    <dbReference type="NCBI Taxonomy" id="1355755"/>
    <lineage>
        <taxon>Bacteria</taxon>
        <taxon>Bacillati</taxon>
        <taxon>Bacillota</taxon>
        <taxon>Bacilli</taxon>
        <taxon>Bacillales</taxon>
        <taxon>Paenibacillaceae</taxon>
        <taxon>Paenibacillus</taxon>
    </lineage>
</organism>
<evidence type="ECO:0000313" key="2">
    <source>
        <dbReference type="Proteomes" id="UP001519287"/>
    </source>
</evidence>
<protein>
    <submittedName>
        <fullName evidence="1">Uncharacterized protein</fullName>
    </submittedName>
</protein>
<dbReference type="RefSeq" id="WP_209970027.1">
    <property type="nucleotide sequence ID" value="NZ_JAGGLB010000002.1"/>
</dbReference>
<dbReference type="EMBL" id="JAGGLB010000002">
    <property type="protein sequence ID" value="MBP1989195.1"/>
    <property type="molecule type" value="Genomic_DNA"/>
</dbReference>
<name>A0ABS4INV7_9BACL</name>
<proteinExistence type="predicted"/>
<evidence type="ECO:0000313" key="1">
    <source>
        <dbReference type="EMBL" id="MBP1989195.1"/>
    </source>
</evidence>
<dbReference type="Proteomes" id="UP001519287">
    <property type="component" value="Unassembled WGS sequence"/>
</dbReference>
<sequence length="88" mass="9907">MLQTSNEKAGNHPGVLIFDEPAQHSIVINDMEQFFNSIIKLNKSQVIVGITVKDSDTRQAISKLSEDKYNLIKVPNKAFRKFGSESEK</sequence>
<accession>A0ABS4INV7</accession>
<keyword evidence="2" id="KW-1185">Reference proteome</keyword>
<gene>
    <name evidence="1" type="ORF">J2Z66_000790</name>
</gene>
<reference evidence="1 2" key="1">
    <citation type="submission" date="2021-03" db="EMBL/GenBank/DDBJ databases">
        <title>Genomic Encyclopedia of Type Strains, Phase IV (KMG-IV): sequencing the most valuable type-strain genomes for metagenomic binning, comparative biology and taxonomic classification.</title>
        <authorList>
            <person name="Goeker M."/>
        </authorList>
    </citation>
    <scope>NUCLEOTIDE SEQUENCE [LARGE SCALE GENOMIC DNA]</scope>
    <source>
        <strain evidence="1 2">DSM 26048</strain>
    </source>
</reference>